<gene>
    <name evidence="2" type="ORF">H4F90_05895</name>
</gene>
<evidence type="ECO:0000313" key="3">
    <source>
        <dbReference type="Proteomes" id="UP000586093"/>
    </source>
</evidence>
<keyword evidence="3" id="KW-1185">Reference proteome</keyword>
<protein>
    <submittedName>
        <fullName evidence="2">DUF4224 domain-containing protein</fullName>
    </submittedName>
</protein>
<evidence type="ECO:0000313" key="2">
    <source>
        <dbReference type="EMBL" id="MBB1161510.1"/>
    </source>
</evidence>
<evidence type="ECO:0000259" key="1">
    <source>
        <dbReference type="Pfam" id="PF13986"/>
    </source>
</evidence>
<comment type="caution">
    <text evidence="2">The sequence shown here is derived from an EMBL/GenBank/DDBJ whole genome shotgun (WGS) entry which is preliminary data.</text>
</comment>
<dbReference type="Pfam" id="PF13986">
    <property type="entry name" value="DUF4224"/>
    <property type="match status" value="1"/>
</dbReference>
<dbReference type="EMBL" id="JACIVI010000001">
    <property type="protein sequence ID" value="MBB1161510.1"/>
    <property type="molecule type" value="Genomic_DNA"/>
</dbReference>
<organism evidence="2 3">
    <name type="scientific">Aquariibacter albus</name>
    <dbReference type="NCBI Taxonomy" id="2759899"/>
    <lineage>
        <taxon>Bacteria</taxon>
        <taxon>Pseudomonadati</taxon>
        <taxon>Pseudomonadota</taxon>
        <taxon>Betaproteobacteria</taxon>
        <taxon>Burkholderiales</taxon>
        <taxon>Sphaerotilaceae</taxon>
        <taxon>Aquariibacter</taxon>
    </lineage>
</organism>
<dbReference type="InterPro" id="IPR025319">
    <property type="entry name" value="DUF4224"/>
</dbReference>
<dbReference type="RefSeq" id="WP_182662349.1">
    <property type="nucleotide sequence ID" value="NZ_JACIVI010000001.1"/>
</dbReference>
<dbReference type="Proteomes" id="UP000586093">
    <property type="component" value="Unassembled WGS sequence"/>
</dbReference>
<name>A0A839HQ06_9BURK</name>
<reference evidence="2 3" key="1">
    <citation type="submission" date="2020-08" db="EMBL/GenBank/DDBJ databases">
        <title>Aquariorum lacteus gen. nov., sp. nov., a new member of the family Comamonadaceae, isolated from freshwater aquarium.</title>
        <authorList>
            <person name="Chun S.-J."/>
        </authorList>
    </citation>
    <scope>NUCLEOTIDE SEQUENCE [LARGE SCALE GENOMIC DNA]</scope>
    <source>
        <strain evidence="2 3">SJAQ100</strain>
    </source>
</reference>
<dbReference type="AlphaFoldDB" id="A0A839HQ06"/>
<proteinExistence type="predicted"/>
<feature type="domain" description="DUF4224" evidence="1">
    <location>
        <begin position="6"/>
        <end position="31"/>
    </location>
</feature>
<accession>A0A839HQ06</accession>
<sequence length="75" mass="7855">MSPAGLLTHADLVALTGYRQHAAQAKWIKAHLGLHAPRRGIDGLPVLTWAAVERAQGGRPAAGQQAAGPKWSRAA</sequence>